<evidence type="ECO:0000313" key="2">
    <source>
        <dbReference type="EMBL" id="GAG19024.1"/>
    </source>
</evidence>
<organism evidence="2">
    <name type="scientific">marine sediment metagenome</name>
    <dbReference type="NCBI Taxonomy" id="412755"/>
    <lineage>
        <taxon>unclassified sequences</taxon>
        <taxon>metagenomes</taxon>
        <taxon>ecological metagenomes</taxon>
    </lineage>
</organism>
<dbReference type="Pfam" id="PF01927">
    <property type="entry name" value="Mut7-C"/>
    <property type="match status" value="1"/>
</dbReference>
<dbReference type="InterPro" id="IPR002782">
    <property type="entry name" value="Mut7-C_RNAse_dom"/>
</dbReference>
<reference evidence="2" key="1">
    <citation type="journal article" date="2014" name="Front. Microbiol.">
        <title>High frequency of phylogenetically diverse reductive dehalogenase-homologous genes in deep subseafloor sedimentary metagenomes.</title>
        <authorList>
            <person name="Kawai M."/>
            <person name="Futagami T."/>
            <person name="Toyoda A."/>
            <person name="Takaki Y."/>
            <person name="Nishi S."/>
            <person name="Hori S."/>
            <person name="Arai W."/>
            <person name="Tsubouchi T."/>
            <person name="Morono Y."/>
            <person name="Uchiyama I."/>
            <person name="Ito T."/>
            <person name="Fujiyama A."/>
            <person name="Inagaki F."/>
            <person name="Takami H."/>
        </authorList>
    </citation>
    <scope>NUCLEOTIDE SEQUENCE</scope>
    <source>
        <strain evidence="2">Expedition CK06-06</strain>
    </source>
</reference>
<accession>X0VL50</accession>
<dbReference type="AlphaFoldDB" id="X0VL50"/>
<gene>
    <name evidence="2" type="ORF">S01H1_47114</name>
</gene>
<evidence type="ECO:0000259" key="1">
    <source>
        <dbReference type="Pfam" id="PF01927"/>
    </source>
</evidence>
<proteinExistence type="predicted"/>
<dbReference type="EMBL" id="BARS01030198">
    <property type="protein sequence ID" value="GAG19024.1"/>
    <property type="molecule type" value="Genomic_DNA"/>
</dbReference>
<comment type="caution">
    <text evidence="2">The sequence shown here is derived from an EMBL/GenBank/DDBJ whole genome shotgun (WGS) entry which is preliminary data.</text>
</comment>
<dbReference type="PANTHER" id="PTHR39081">
    <property type="entry name" value="MUT7-C DOMAIN-CONTAINING PROTEIN"/>
    <property type="match status" value="1"/>
</dbReference>
<protein>
    <recommendedName>
        <fullName evidence="1">Mut7-C RNAse domain-containing protein</fullName>
    </recommendedName>
</protein>
<feature type="non-terminal residue" evidence="2">
    <location>
        <position position="1"/>
    </location>
</feature>
<dbReference type="PANTHER" id="PTHR39081:SF1">
    <property type="entry name" value="MUT7-C RNASE DOMAIN-CONTAINING PROTEIN"/>
    <property type="match status" value="1"/>
</dbReference>
<sequence>TTKEVNKKEVKNYVPPYVFLTQNKFVYCPSCKKYYWRGTHWQRMTVKIKKLIEN</sequence>
<feature type="domain" description="Mut7-C RNAse" evidence="1">
    <location>
        <begin position="3"/>
        <end position="46"/>
    </location>
</feature>
<name>X0VL50_9ZZZZ</name>